<evidence type="ECO:0000259" key="11">
    <source>
        <dbReference type="Pfam" id="PF10444"/>
    </source>
</evidence>
<sequence>MCGSAQGQNMSLKRTRNAGNAQMSREMRHSRLALFIQQFDKEAQERMNELEGKMENMLATVDKVFKVELMKMPPSLQSTLIGDLISEELSASDVSIAMKKESLIMHQPLKRASSKRGKSTDSPPVQSTPAHKSSSKATKGGTGTKRTRTLAGSNSTGNLRGSSVTTKRTQNRLTKTSDQTIQTKPKLRSVVSAGDLHCSLAGSAAHITVTTARGQSVSFSEETKDAINLDLLDDVAWCQIQKLTSLMEYLSRQSRCQR</sequence>
<feature type="compositionally biased region" description="Basic residues" evidence="10">
    <location>
        <begin position="108"/>
        <end position="117"/>
    </location>
</feature>
<dbReference type="GO" id="GO:0051233">
    <property type="term" value="C:spindle midzone"/>
    <property type="evidence" value="ECO:0007669"/>
    <property type="project" value="TreeGrafter"/>
</dbReference>
<feature type="compositionally biased region" description="Polar residues" evidence="10">
    <location>
        <begin position="153"/>
        <end position="182"/>
    </location>
</feature>
<dbReference type="AlphaFoldDB" id="A0A6G1Q631"/>
<dbReference type="GO" id="GO:0051301">
    <property type="term" value="P:cell division"/>
    <property type="evidence" value="ECO:0007669"/>
    <property type="project" value="UniProtKB-KW"/>
</dbReference>
<keyword evidence="9" id="KW-0137">Centromere</keyword>
<feature type="region of interest" description="Disordered" evidence="10">
    <location>
        <begin position="105"/>
        <end position="182"/>
    </location>
</feature>
<dbReference type="InterPro" id="IPR018867">
    <property type="entry name" value="Cell_div_borealin"/>
</dbReference>
<comment type="similarity">
    <text evidence="3">Belongs to the borealin family.</text>
</comment>
<dbReference type="InterPro" id="IPR018851">
    <property type="entry name" value="Borealin_N"/>
</dbReference>
<keyword evidence="8" id="KW-0131">Cell cycle</keyword>
<evidence type="ECO:0000256" key="1">
    <source>
        <dbReference type="ARBA" id="ARBA00004123"/>
    </source>
</evidence>
<dbReference type="GO" id="GO:0000070">
    <property type="term" value="P:mitotic sister chromatid segregation"/>
    <property type="evidence" value="ECO:0007669"/>
    <property type="project" value="TreeGrafter"/>
</dbReference>
<feature type="compositionally biased region" description="Polar residues" evidence="10">
    <location>
        <begin position="120"/>
        <end position="131"/>
    </location>
</feature>
<dbReference type="GO" id="GO:0005634">
    <property type="term" value="C:nucleus"/>
    <property type="evidence" value="ECO:0007669"/>
    <property type="project" value="UniProtKB-SubCell"/>
</dbReference>
<keyword evidence="4" id="KW-0158">Chromosome</keyword>
<reference evidence="12 13" key="1">
    <citation type="submission" date="2019-02" db="EMBL/GenBank/DDBJ databases">
        <title>Opniocepnalus argus genome.</title>
        <authorList>
            <person name="Zhou C."/>
            <person name="Xiao S."/>
        </authorList>
    </citation>
    <scope>NUCLEOTIDE SEQUENCE [LARGE SCALE GENOMIC DNA]</scope>
    <source>
        <strain evidence="12">OARG1902GOOAL</strain>
        <tissue evidence="12">Muscle</tissue>
    </source>
</reference>
<dbReference type="Gene3D" id="6.10.250.1900">
    <property type="match status" value="1"/>
</dbReference>
<keyword evidence="5" id="KW-0132">Cell division</keyword>
<keyword evidence="13" id="KW-1185">Reference proteome</keyword>
<comment type="subcellular location">
    <subcellularLocation>
        <location evidence="2">Chromosome</location>
        <location evidence="2">Centromere</location>
    </subcellularLocation>
    <subcellularLocation>
        <location evidence="1">Nucleus</location>
    </subcellularLocation>
</comment>
<evidence type="ECO:0000256" key="4">
    <source>
        <dbReference type="ARBA" id="ARBA00022454"/>
    </source>
</evidence>
<evidence type="ECO:0000256" key="9">
    <source>
        <dbReference type="ARBA" id="ARBA00023328"/>
    </source>
</evidence>
<dbReference type="Proteomes" id="UP000503349">
    <property type="component" value="Chromosome 13"/>
</dbReference>
<dbReference type="EMBL" id="CM015724">
    <property type="protein sequence ID" value="KAF3698005.1"/>
    <property type="molecule type" value="Genomic_DNA"/>
</dbReference>
<feature type="region of interest" description="Disordered" evidence="10">
    <location>
        <begin position="1"/>
        <end position="23"/>
    </location>
</feature>
<protein>
    <submittedName>
        <fullName evidence="12">Borealin-2</fullName>
    </submittedName>
</protein>
<dbReference type="PANTHER" id="PTHR16040:SF10">
    <property type="entry name" value="BOREALIN-2"/>
    <property type="match status" value="1"/>
</dbReference>
<evidence type="ECO:0000256" key="7">
    <source>
        <dbReference type="ARBA" id="ARBA00023242"/>
    </source>
</evidence>
<evidence type="ECO:0000256" key="3">
    <source>
        <dbReference type="ARBA" id="ARBA00009914"/>
    </source>
</evidence>
<organism evidence="12 13">
    <name type="scientific">Channa argus</name>
    <name type="common">Northern snakehead</name>
    <name type="synonym">Ophicephalus argus</name>
    <dbReference type="NCBI Taxonomy" id="215402"/>
    <lineage>
        <taxon>Eukaryota</taxon>
        <taxon>Metazoa</taxon>
        <taxon>Chordata</taxon>
        <taxon>Craniata</taxon>
        <taxon>Vertebrata</taxon>
        <taxon>Euteleostomi</taxon>
        <taxon>Actinopterygii</taxon>
        <taxon>Neopterygii</taxon>
        <taxon>Teleostei</taxon>
        <taxon>Neoteleostei</taxon>
        <taxon>Acanthomorphata</taxon>
        <taxon>Anabantaria</taxon>
        <taxon>Anabantiformes</taxon>
        <taxon>Channoidei</taxon>
        <taxon>Channidae</taxon>
        <taxon>Channa</taxon>
    </lineage>
</organism>
<evidence type="ECO:0000256" key="10">
    <source>
        <dbReference type="SAM" id="MobiDB-lite"/>
    </source>
</evidence>
<feature type="domain" description="Borealin N-terminal" evidence="11">
    <location>
        <begin position="32"/>
        <end position="86"/>
    </location>
</feature>
<evidence type="ECO:0000256" key="2">
    <source>
        <dbReference type="ARBA" id="ARBA00004584"/>
    </source>
</evidence>
<evidence type="ECO:0000256" key="6">
    <source>
        <dbReference type="ARBA" id="ARBA00022776"/>
    </source>
</evidence>
<evidence type="ECO:0000256" key="8">
    <source>
        <dbReference type="ARBA" id="ARBA00023306"/>
    </source>
</evidence>
<gene>
    <name evidence="12" type="ORF">EXN66_Car013686</name>
</gene>
<dbReference type="Pfam" id="PF10444">
    <property type="entry name" value="Nbl1_Borealin_N"/>
    <property type="match status" value="1"/>
</dbReference>
<accession>A0A6G1Q631</accession>
<reference evidence="13" key="2">
    <citation type="submission" date="2019-02" db="EMBL/GenBank/DDBJ databases">
        <title>Opniocepnalus argus Var Kimnra genome.</title>
        <authorList>
            <person name="Zhou C."/>
            <person name="Xiao S."/>
        </authorList>
    </citation>
    <scope>NUCLEOTIDE SEQUENCE [LARGE SCALE GENOMIC DNA]</scope>
</reference>
<evidence type="ECO:0000256" key="5">
    <source>
        <dbReference type="ARBA" id="ARBA00022618"/>
    </source>
</evidence>
<proteinExistence type="inferred from homology"/>
<dbReference type="GO" id="GO:0032133">
    <property type="term" value="C:chromosome passenger complex"/>
    <property type="evidence" value="ECO:0007669"/>
    <property type="project" value="TreeGrafter"/>
</dbReference>
<evidence type="ECO:0000313" key="13">
    <source>
        <dbReference type="Proteomes" id="UP000503349"/>
    </source>
</evidence>
<name>A0A6G1Q631_CHAAH</name>
<dbReference type="GO" id="GO:0000775">
    <property type="term" value="C:chromosome, centromeric region"/>
    <property type="evidence" value="ECO:0007669"/>
    <property type="project" value="UniProtKB-SubCell"/>
</dbReference>
<evidence type="ECO:0000313" key="12">
    <source>
        <dbReference type="EMBL" id="KAF3698005.1"/>
    </source>
</evidence>
<keyword evidence="6" id="KW-0498">Mitosis</keyword>
<keyword evidence="7" id="KW-0539">Nucleus</keyword>
<dbReference type="PANTHER" id="PTHR16040">
    <property type="entry name" value="AUSTRALIN, ISOFORM A-RELATED"/>
    <property type="match status" value="1"/>
</dbReference>